<gene>
    <name evidence="1" type="ORF">NP439_22230</name>
</gene>
<reference evidence="1" key="1">
    <citation type="submission" date="2022-07" db="EMBL/GenBank/DDBJ databases">
        <title>FELIX.</title>
        <authorList>
            <person name="Wan K.H."/>
            <person name="Park S."/>
            <person name="Lawrence Q."/>
            <person name="Eichenberger J.P."/>
            <person name="Booth B.W."/>
            <person name="Piaggio A.J."/>
            <person name="Chandler J.C."/>
            <person name="Franklin A.B."/>
            <person name="Celniker S.E."/>
        </authorList>
    </citation>
    <scope>NUCLEOTIDE SEQUENCE</scope>
    <source>
        <strain evidence="1">QA-1986 374</strain>
    </source>
</reference>
<accession>A0ABY5JQZ8</accession>
<dbReference type="EMBL" id="CP101914">
    <property type="protein sequence ID" value="UUI02721.1"/>
    <property type="molecule type" value="Genomic_DNA"/>
</dbReference>
<organism evidence="1 2">
    <name type="scientific">Oceanobacillus jeddahense</name>
    <dbReference type="NCBI Taxonomy" id="1462527"/>
    <lineage>
        <taxon>Bacteria</taxon>
        <taxon>Bacillati</taxon>
        <taxon>Bacillota</taxon>
        <taxon>Bacilli</taxon>
        <taxon>Bacillales</taxon>
        <taxon>Bacillaceae</taxon>
        <taxon>Oceanobacillus</taxon>
    </lineage>
</organism>
<dbReference type="InterPro" id="IPR043128">
    <property type="entry name" value="Rev_trsase/Diguanyl_cyclase"/>
</dbReference>
<keyword evidence="2" id="KW-1185">Reference proteome</keyword>
<proteinExistence type="predicted"/>
<dbReference type="Proteomes" id="UP001059773">
    <property type="component" value="Chromosome"/>
</dbReference>
<name>A0ABY5JQZ8_9BACI</name>
<dbReference type="Gene3D" id="3.30.70.270">
    <property type="match status" value="1"/>
</dbReference>
<evidence type="ECO:0000313" key="2">
    <source>
        <dbReference type="Proteomes" id="UP001059773"/>
    </source>
</evidence>
<dbReference type="RefSeq" id="WP_256707923.1">
    <property type="nucleotide sequence ID" value="NZ_CP101914.1"/>
</dbReference>
<sequence length="423" mass="48720">MNIKLGVLGEKKSVQRVQEIGKQFPAIDILPFILSEPYNINIQTETTILCDALLYTDYCFYLEALKQKRKQIMFYIDCDEYSILSSILRIGKFSKTKCLSIDYSENIKQIDFTNDLAVTEYTLISNSFSKEDHLNVQKIIDFHKELFFQKKIDLILTSRKDVYNKLFQEGLPIHCIQMADKCIFQALERVVQTLEAKSDSTNLVITGILFLKESIPIHLHHQIHTEVKKYLSDFCKKYDAILLPNKDNHYFIIGTSKLIQAVKGSYRDFPLLNDVEKLAGCPIDLGFGLGLNPLSSQKNAYLALEACQRERFSLSYLVNECQEKIGPIGKHKNIDTNKLLYSLVHQARLNNELSYLFIQFIVERNNEPFSSNDIAAFYRVSKRSAERTVKKLLSGDVIKISGKESPYSKGRPRKLFVLHDQKI</sequence>
<evidence type="ECO:0008006" key="3">
    <source>
        <dbReference type="Google" id="ProtNLM"/>
    </source>
</evidence>
<protein>
    <recommendedName>
        <fullName evidence="3">Transcriptional regulator</fullName>
    </recommendedName>
</protein>
<evidence type="ECO:0000313" key="1">
    <source>
        <dbReference type="EMBL" id="UUI02721.1"/>
    </source>
</evidence>